<comment type="similarity">
    <text evidence="5">Belongs to the major facilitator superfamily. CAR1 family.</text>
</comment>
<gene>
    <name evidence="9" type="ORF">C7999DRAFT_33453</name>
</gene>
<dbReference type="SUPFAM" id="SSF103473">
    <property type="entry name" value="MFS general substrate transporter"/>
    <property type="match status" value="1"/>
</dbReference>
<dbReference type="PANTHER" id="PTHR23502">
    <property type="entry name" value="MAJOR FACILITATOR SUPERFAMILY"/>
    <property type="match status" value="1"/>
</dbReference>
<evidence type="ECO:0000256" key="1">
    <source>
        <dbReference type="ARBA" id="ARBA00004141"/>
    </source>
</evidence>
<accession>A0AAN7CPW1</accession>
<evidence type="ECO:0000313" key="10">
    <source>
        <dbReference type="Proteomes" id="UP001303647"/>
    </source>
</evidence>
<reference evidence="9" key="2">
    <citation type="submission" date="2023-05" db="EMBL/GenBank/DDBJ databases">
        <authorList>
            <consortium name="Lawrence Berkeley National Laboratory"/>
            <person name="Steindorff A."/>
            <person name="Hensen N."/>
            <person name="Bonometti L."/>
            <person name="Westerberg I."/>
            <person name="Brannstrom I.O."/>
            <person name="Guillou S."/>
            <person name="Cros-Aarteil S."/>
            <person name="Calhoun S."/>
            <person name="Haridas S."/>
            <person name="Kuo A."/>
            <person name="Mondo S."/>
            <person name="Pangilinan J."/>
            <person name="Riley R."/>
            <person name="Labutti K."/>
            <person name="Andreopoulos B."/>
            <person name="Lipzen A."/>
            <person name="Chen C."/>
            <person name="Yanf M."/>
            <person name="Daum C."/>
            <person name="Ng V."/>
            <person name="Clum A."/>
            <person name="Ohm R."/>
            <person name="Martin F."/>
            <person name="Silar P."/>
            <person name="Natvig D."/>
            <person name="Lalanne C."/>
            <person name="Gautier V."/>
            <person name="Ament-Velasquez S.L."/>
            <person name="Kruys A."/>
            <person name="Hutchinson M.I."/>
            <person name="Powell A.J."/>
            <person name="Barry K."/>
            <person name="Miller A.N."/>
            <person name="Grigoriev I.V."/>
            <person name="Debuchy R."/>
            <person name="Gladieux P."/>
            <person name="Thoren M.H."/>
            <person name="Johannesson H."/>
        </authorList>
    </citation>
    <scope>NUCLEOTIDE SEQUENCE</scope>
    <source>
        <strain evidence="9">CBS 359.72</strain>
    </source>
</reference>
<keyword evidence="3 7" id="KW-1133">Transmembrane helix</keyword>
<dbReference type="InterPro" id="IPR011701">
    <property type="entry name" value="MFS"/>
</dbReference>
<keyword evidence="4 7" id="KW-0472">Membrane</keyword>
<feature type="transmembrane region" description="Helical" evidence="7">
    <location>
        <begin position="197"/>
        <end position="216"/>
    </location>
</feature>
<feature type="transmembrane region" description="Helical" evidence="7">
    <location>
        <begin position="303"/>
        <end position="329"/>
    </location>
</feature>
<name>A0AAN7CPW1_9PEZI</name>
<dbReference type="Gene3D" id="1.20.1250.20">
    <property type="entry name" value="MFS general substrate transporter like domains"/>
    <property type="match status" value="1"/>
</dbReference>
<keyword evidence="2 7" id="KW-0812">Transmembrane</keyword>
<evidence type="ECO:0000256" key="3">
    <source>
        <dbReference type="ARBA" id="ARBA00022989"/>
    </source>
</evidence>
<feature type="transmembrane region" description="Helical" evidence="7">
    <location>
        <begin position="481"/>
        <end position="504"/>
    </location>
</feature>
<protein>
    <submittedName>
        <fullName evidence="9">Major facilitator superfamily domain-containing protein</fullName>
    </submittedName>
</protein>
<sequence length="520" mass="56213">MTVGTDDTQPLLRSVTNEGHQVYTNPVAPRQDANQQSSTADIADTIIVDFDPSGDAENPLDWPVPFKWAVVSMLAAMAFTVTMTCISTVPLASDIVRDLSPSPNPSKSASVLLVTIWELGEAAGPLLIAPLSEMFGRYPVMNAANLVFISASVLAATSSTVPQFVTARMLNGLAVAVNVLNPAIVGDMFASEERGAAMSMLFLAPLMGGAFGPMIGSAVADSYGWRTVVWMAVVISSACELLFLLCFRETYKVAILRRRVKRLSAHAAGSGKTFRTAFDQAEGLATAGHSEWKKLRDSVLRPALVLCSSGVLMTVSLFSSVVFTFFYIYSTTLSDILLDFYHLSPVEVGSCFTIFSIGSTISVVICNRTLDRIYVYMRSTHKGVGKPEFRLPLSIIGAFALPLSVAAYGWSAQLRLPLLVLLFSMCAMGTSLMLAMIPVMNYIVDAFGLFSASAVTGIIVTRCLMSTFLPLTTAPLVDALGYGWGFMVLAGLSLVLAPIPILMLRYGEHWRKFSRYTRDN</sequence>
<feature type="transmembrane region" description="Helical" evidence="7">
    <location>
        <begin position="68"/>
        <end position="89"/>
    </location>
</feature>
<dbReference type="PROSITE" id="PS50850">
    <property type="entry name" value="MFS"/>
    <property type="match status" value="1"/>
</dbReference>
<dbReference type="FunFam" id="1.20.1250.20:FF:000509">
    <property type="entry name" value="MFS general substrate transporter"/>
    <property type="match status" value="1"/>
</dbReference>
<dbReference type="EMBL" id="MU857681">
    <property type="protein sequence ID" value="KAK4246148.1"/>
    <property type="molecule type" value="Genomic_DNA"/>
</dbReference>
<dbReference type="PANTHER" id="PTHR23502:SF163">
    <property type="entry name" value="MAJOR FACILITATOR SUPERFAMILY (MFS) PROFILE DOMAIN-CONTAINING PROTEIN"/>
    <property type="match status" value="1"/>
</dbReference>
<dbReference type="AlphaFoldDB" id="A0AAN7CPW1"/>
<dbReference type="GO" id="GO:0022857">
    <property type="term" value="F:transmembrane transporter activity"/>
    <property type="evidence" value="ECO:0007669"/>
    <property type="project" value="InterPro"/>
</dbReference>
<feature type="region of interest" description="Disordered" evidence="6">
    <location>
        <begin position="1"/>
        <end position="38"/>
    </location>
</feature>
<feature type="transmembrane region" description="Helical" evidence="7">
    <location>
        <begin position="447"/>
        <end position="469"/>
    </location>
</feature>
<feature type="domain" description="Major facilitator superfamily (MFS) profile" evidence="8">
    <location>
        <begin position="68"/>
        <end position="508"/>
    </location>
</feature>
<evidence type="ECO:0000256" key="4">
    <source>
        <dbReference type="ARBA" id="ARBA00023136"/>
    </source>
</evidence>
<evidence type="ECO:0000256" key="2">
    <source>
        <dbReference type="ARBA" id="ARBA00022692"/>
    </source>
</evidence>
<dbReference type="InterPro" id="IPR020846">
    <property type="entry name" value="MFS_dom"/>
</dbReference>
<evidence type="ECO:0000256" key="5">
    <source>
        <dbReference type="ARBA" id="ARBA00038347"/>
    </source>
</evidence>
<evidence type="ECO:0000256" key="6">
    <source>
        <dbReference type="SAM" id="MobiDB-lite"/>
    </source>
</evidence>
<dbReference type="Proteomes" id="UP001303647">
    <property type="component" value="Unassembled WGS sequence"/>
</dbReference>
<feature type="transmembrane region" description="Helical" evidence="7">
    <location>
        <begin position="391"/>
        <end position="410"/>
    </location>
</feature>
<feature type="compositionally biased region" description="Polar residues" evidence="6">
    <location>
        <begin position="14"/>
        <end position="24"/>
    </location>
</feature>
<feature type="transmembrane region" description="Helical" evidence="7">
    <location>
        <begin position="349"/>
        <end position="370"/>
    </location>
</feature>
<evidence type="ECO:0000256" key="7">
    <source>
        <dbReference type="SAM" id="Phobius"/>
    </source>
</evidence>
<organism evidence="9 10">
    <name type="scientific">Corynascus novoguineensis</name>
    <dbReference type="NCBI Taxonomy" id="1126955"/>
    <lineage>
        <taxon>Eukaryota</taxon>
        <taxon>Fungi</taxon>
        <taxon>Dikarya</taxon>
        <taxon>Ascomycota</taxon>
        <taxon>Pezizomycotina</taxon>
        <taxon>Sordariomycetes</taxon>
        <taxon>Sordariomycetidae</taxon>
        <taxon>Sordariales</taxon>
        <taxon>Chaetomiaceae</taxon>
        <taxon>Corynascus</taxon>
    </lineage>
</organism>
<comment type="caution">
    <text evidence="9">The sequence shown here is derived from an EMBL/GenBank/DDBJ whole genome shotgun (WGS) entry which is preliminary data.</text>
</comment>
<dbReference type="InterPro" id="IPR036259">
    <property type="entry name" value="MFS_trans_sf"/>
</dbReference>
<evidence type="ECO:0000259" key="8">
    <source>
        <dbReference type="PROSITE" id="PS50850"/>
    </source>
</evidence>
<keyword evidence="10" id="KW-1185">Reference proteome</keyword>
<feature type="transmembrane region" description="Helical" evidence="7">
    <location>
        <begin position="228"/>
        <end position="247"/>
    </location>
</feature>
<proteinExistence type="inferred from homology"/>
<comment type="subcellular location">
    <subcellularLocation>
        <location evidence="1">Membrane</location>
        <topology evidence="1">Multi-pass membrane protein</topology>
    </subcellularLocation>
</comment>
<dbReference type="Pfam" id="PF07690">
    <property type="entry name" value="MFS_1"/>
    <property type="match status" value="1"/>
</dbReference>
<dbReference type="GO" id="GO:0016020">
    <property type="term" value="C:membrane"/>
    <property type="evidence" value="ECO:0007669"/>
    <property type="project" value="UniProtKB-SubCell"/>
</dbReference>
<feature type="transmembrane region" description="Helical" evidence="7">
    <location>
        <begin position="416"/>
        <end position="435"/>
    </location>
</feature>
<evidence type="ECO:0000313" key="9">
    <source>
        <dbReference type="EMBL" id="KAK4246148.1"/>
    </source>
</evidence>
<reference evidence="9" key="1">
    <citation type="journal article" date="2023" name="Mol. Phylogenet. Evol.">
        <title>Genome-scale phylogeny and comparative genomics of the fungal order Sordariales.</title>
        <authorList>
            <person name="Hensen N."/>
            <person name="Bonometti L."/>
            <person name="Westerberg I."/>
            <person name="Brannstrom I.O."/>
            <person name="Guillou S."/>
            <person name="Cros-Aarteil S."/>
            <person name="Calhoun S."/>
            <person name="Haridas S."/>
            <person name="Kuo A."/>
            <person name="Mondo S."/>
            <person name="Pangilinan J."/>
            <person name="Riley R."/>
            <person name="LaButti K."/>
            <person name="Andreopoulos B."/>
            <person name="Lipzen A."/>
            <person name="Chen C."/>
            <person name="Yan M."/>
            <person name="Daum C."/>
            <person name="Ng V."/>
            <person name="Clum A."/>
            <person name="Steindorff A."/>
            <person name="Ohm R.A."/>
            <person name="Martin F."/>
            <person name="Silar P."/>
            <person name="Natvig D.O."/>
            <person name="Lalanne C."/>
            <person name="Gautier V."/>
            <person name="Ament-Velasquez S.L."/>
            <person name="Kruys A."/>
            <person name="Hutchinson M.I."/>
            <person name="Powell A.J."/>
            <person name="Barry K."/>
            <person name="Miller A.N."/>
            <person name="Grigoriev I.V."/>
            <person name="Debuchy R."/>
            <person name="Gladieux P."/>
            <person name="Hiltunen Thoren M."/>
            <person name="Johannesson H."/>
        </authorList>
    </citation>
    <scope>NUCLEOTIDE SEQUENCE</scope>
    <source>
        <strain evidence="9">CBS 359.72</strain>
    </source>
</reference>